<evidence type="ECO:0000256" key="7">
    <source>
        <dbReference type="PIRSR" id="PIRSR600821-52"/>
    </source>
</evidence>
<dbReference type="GO" id="GO:0030170">
    <property type="term" value="F:pyridoxal phosphate binding"/>
    <property type="evidence" value="ECO:0007669"/>
    <property type="project" value="UniProtKB-UniRule"/>
</dbReference>
<dbReference type="RefSeq" id="WP_035132219.1">
    <property type="nucleotide sequence ID" value="NZ_JPMD01000017.1"/>
</dbReference>
<dbReference type="SUPFAM" id="SSF51419">
    <property type="entry name" value="PLP-binding barrel"/>
    <property type="match status" value="1"/>
</dbReference>
<dbReference type="GO" id="GO:0008784">
    <property type="term" value="F:alanine racemase activity"/>
    <property type="evidence" value="ECO:0007669"/>
    <property type="project" value="UniProtKB-UniRule"/>
</dbReference>
<dbReference type="Gene3D" id="2.40.37.10">
    <property type="entry name" value="Lyase, Ornithine Decarboxylase, Chain A, domain 1"/>
    <property type="match status" value="1"/>
</dbReference>
<evidence type="ECO:0000313" key="10">
    <source>
        <dbReference type="Proteomes" id="UP000028542"/>
    </source>
</evidence>
<dbReference type="PROSITE" id="PS00395">
    <property type="entry name" value="ALANINE_RACEMASE"/>
    <property type="match status" value="1"/>
</dbReference>
<dbReference type="GO" id="GO:0009252">
    <property type="term" value="P:peptidoglycan biosynthetic process"/>
    <property type="evidence" value="ECO:0007669"/>
    <property type="project" value="TreeGrafter"/>
</dbReference>
<dbReference type="Pfam" id="PF01168">
    <property type="entry name" value="Ala_racemase_N"/>
    <property type="match status" value="1"/>
</dbReference>
<sequence>MGKKIRPSWAEVDLDALRNNVREVKRVSEGKEIIATIKADGYGHGAIDIYKSMMDEGINRFAVAIVTEAVELRKAGVEIPIITLGYTPKEFYDEVIDLNLEQTIYDYEDAKILSDIAIKKNSIAKIHIAVDTGMGRIGFLTTREQAREVHRITKLKGVRIVGIFTHFATADEKDKTYANSQIEKFNIFNEYLEELGIIIPFKHVSNSAAIIDFPDLPYDGVRAGIMLYGYYPSKYVNKNNVNLIPVMSLKCKIVHLKKIQEGDYVSYGRLYKAPAERIIGTLPIGYADGISRALTGVAKVIVNGKVVPVVGRICMDQCMIDVTDVPGVKIGDEVILIGKDNIGNVITADDIAESIGTVNYEVICDISKRIPRIYTKNGKIFSIRNYV</sequence>
<gene>
    <name evidence="9" type="ORF">IO99_08350</name>
</gene>
<keyword evidence="4 5" id="KW-0413">Isomerase</keyword>
<dbReference type="FunFam" id="3.20.20.10:FF:000002">
    <property type="entry name" value="Alanine racemase"/>
    <property type="match status" value="1"/>
</dbReference>
<dbReference type="Proteomes" id="UP000028542">
    <property type="component" value="Unassembled WGS sequence"/>
</dbReference>
<dbReference type="InterPro" id="IPR011079">
    <property type="entry name" value="Ala_racemase_C"/>
</dbReference>
<feature type="active site" description="Proton acceptor; specific for L-alanine" evidence="5">
    <location>
        <position position="267"/>
    </location>
</feature>
<evidence type="ECO:0000313" key="9">
    <source>
        <dbReference type="EMBL" id="KEZ86877.1"/>
    </source>
</evidence>
<evidence type="ECO:0000256" key="3">
    <source>
        <dbReference type="ARBA" id="ARBA00022898"/>
    </source>
</evidence>
<dbReference type="UniPathway" id="UPA00042">
    <property type="reaction ID" value="UER00497"/>
</dbReference>
<name>A0A084JD43_9CLOT</name>
<comment type="caution">
    <text evidence="9">The sequence shown here is derived from an EMBL/GenBank/DDBJ whole genome shotgun (WGS) entry which is preliminary data.</text>
</comment>
<dbReference type="EC" id="5.1.1.1" evidence="5"/>
<dbReference type="InterPro" id="IPR001608">
    <property type="entry name" value="Ala_racemase_N"/>
</dbReference>
<comment type="function">
    <text evidence="5">Catalyzes the interconversion of L-alanine and D-alanine. May also act on other amino acids.</text>
</comment>
<dbReference type="PANTHER" id="PTHR30511">
    <property type="entry name" value="ALANINE RACEMASE"/>
    <property type="match status" value="1"/>
</dbReference>
<accession>A0A084JD43</accession>
<dbReference type="CDD" id="cd00430">
    <property type="entry name" value="PLPDE_III_AR"/>
    <property type="match status" value="1"/>
</dbReference>
<feature type="binding site" evidence="5 7">
    <location>
        <position position="136"/>
    </location>
    <ligand>
        <name>substrate</name>
    </ligand>
</feature>
<organism evidence="9 10">
    <name type="scientific">Clostridium sulfidigenes</name>
    <dbReference type="NCBI Taxonomy" id="318464"/>
    <lineage>
        <taxon>Bacteria</taxon>
        <taxon>Bacillati</taxon>
        <taxon>Bacillota</taxon>
        <taxon>Clostridia</taxon>
        <taxon>Eubacteriales</taxon>
        <taxon>Clostridiaceae</taxon>
        <taxon>Clostridium</taxon>
    </lineage>
</organism>
<dbReference type="FunFam" id="2.40.37.10:FF:000006">
    <property type="entry name" value="Alanine racemase"/>
    <property type="match status" value="1"/>
</dbReference>
<dbReference type="InterPro" id="IPR009006">
    <property type="entry name" value="Ala_racemase/Decarboxylase_C"/>
</dbReference>
<feature type="domain" description="Alanine racemase C-terminal" evidence="8">
    <location>
        <begin position="246"/>
        <end position="375"/>
    </location>
</feature>
<dbReference type="InterPro" id="IPR020622">
    <property type="entry name" value="Ala_racemase_pyridoxalP-BS"/>
</dbReference>
<dbReference type="Gene3D" id="3.20.20.10">
    <property type="entry name" value="Alanine racemase"/>
    <property type="match status" value="1"/>
</dbReference>
<reference evidence="9 10" key="1">
    <citation type="submission" date="2014-07" db="EMBL/GenBank/DDBJ databases">
        <title>Draft genome of Clostridium sulfidigenes 113A isolated from sediments associated with methane hydrate from Krishna Godavari basin.</title>
        <authorList>
            <person name="Honkalas V.S."/>
            <person name="Dabir A.P."/>
            <person name="Arora P."/>
            <person name="Dhakephalkar P.K."/>
        </authorList>
    </citation>
    <scope>NUCLEOTIDE SEQUENCE [LARGE SCALE GENOMIC DNA]</scope>
    <source>
        <strain evidence="9 10">113A</strain>
    </source>
</reference>
<comment type="pathway">
    <text evidence="5">Amino-acid biosynthesis; D-alanine biosynthesis; D-alanine from L-alanine: step 1/1.</text>
</comment>
<evidence type="ECO:0000256" key="5">
    <source>
        <dbReference type="HAMAP-Rule" id="MF_01201"/>
    </source>
</evidence>
<dbReference type="PRINTS" id="PR00992">
    <property type="entry name" value="ALARACEMASE"/>
</dbReference>
<evidence type="ECO:0000256" key="2">
    <source>
        <dbReference type="ARBA" id="ARBA00001933"/>
    </source>
</evidence>
<proteinExistence type="inferred from homology"/>
<protein>
    <recommendedName>
        <fullName evidence="5">Alanine racemase</fullName>
        <ecNumber evidence="5">5.1.1.1</ecNumber>
    </recommendedName>
</protein>
<dbReference type="STRING" id="318464.IO99_08350"/>
<dbReference type="InterPro" id="IPR029066">
    <property type="entry name" value="PLP-binding_barrel"/>
</dbReference>
<evidence type="ECO:0000256" key="6">
    <source>
        <dbReference type="PIRSR" id="PIRSR600821-50"/>
    </source>
</evidence>
<dbReference type="Pfam" id="PF00842">
    <property type="entry name" value="Ala_racemase_C"/>
    <property type="match status" value="1"/>
</dbReference>
<comment type="catalytic activity">
    <reaction evidence="1 5">
        <text>L-alanine = D-alanine</text>
        <dbReference type="Rhea" id="RHEA:20249"/>
        <dbReference type="ChEBI" id="CHEBI:57416"/>
        <dbReference type="ChEBI" id="CHEBI:57972"/>
        <dbReference type="EC" id="5.1.1.1"/>
    </reaction>
</comment>
<dbReference type="NCBIfam" id="TIGR00492">
    <property type="entry name" value="alr"/>
    <property type="match status" value="1"/>
</dbReference>
<keyword evidence="3 5" id="KW-0663">Pyridoxal phosphate</keyword>
<feature type="binding site" evidence="5 7">
    <location>
        <position position="315"/>
    </location>
    <ligand>
        <name>substrate</name>
    </ligand>
</feature>
<dbReference type="GO" id="GO:0030632">
    <property type="term" value="P:D-alanine biosynthetic process"/>
    <property type="evidence" value="ECO:0007669"/>
    <property type="project" value="UniProtKB-UniRule"/>
</dbReference>
<dbReference type="EMBL" id="JPMD01000017">
    <property type="protein sequence ID" value="KEZ86877.1"/>
    <property type="molecule type" value="Genomic_DNA"/>
</dbReference>
<dbReference type="SMART" id="SM01005">
    <property type="entry name" value="Ala_racemase_C"/>
    <property type="match status" value="1"/>
</dbReference>
<dbReference type="AlphaFoldDB" id="A0A084JD43"/>
<comment type="cofactor">
    <cofactor evidence="2 5 6">
        <name>pyridoxal 5'-phosphate</name>
        <dbReference type="ChEBI" id="CHEBI:597326"/>
    </cofactor>
</comment>
<dbReference type="SUPFAM" id="SSF50621">
    <property type="entry name" value="Alanine racemase C-terminal domain-like"/>
    <property type="match status" value="1"/>
</dbReference>
<dbReference type="InterPro" id="IPR000821">
    <property type="entry name" value="Ala_racemase"/>
</dbReference>
<evidence type="ECO:0000256" key="1">
    <source>
        <dbReference type="ARBA" id="ARBA00000316"/>
    </source>
</evidence>
<dbReference type="HAMAP" id="MF_01201">
    <property type="entry name" value="Ala_racemase"/>
    <property type="match status" value="1"/>
</dbReference>
<feature type="active site" description="Proton acceptor; specific for D-alanine" evidence="5">
    <location>
        <position position="38"/>
    </location>
</feature>
<dbReference type="GO" id="GO:0005829">
    <property type="term" value="C:cytosol"/>
    <property type="evidence" value="ECO:0007669"/>
    <property type="project" value="TreeGrafter"/>
</dbReference>
<dbReference type="PANTHER" id="PTHR30511:SF0">
    <property type="entry name" value="ALANINE RACEMASE, CATABOLIC-RELATED"/>
    <property type="match status" value="1"/>
</dbReference>
<keyword evidence="10" id="KW-1185">Reference proteome</keyword>
<feature type="modified residue" description="N6-(pyridoxal phosphate)lysine" evidence="5 6">
    <location>
        <position position="38"/>
    </location>
</feature>
<comment type="similarity">
    <text evidence="5">Belongs to the alanine racemase family.</text>
</comment>
<evidence type="ECO:0000256" key="4">
    <source>
        <dbReference type="ARBA" id="ARBA00023235"/>
    </source>
</evidence>
<evidence type="ECO:0000259" key="8">
    <source>
        <dbReference type="SMART" id="SM01005"/>
    </source>
</evidence>
<dbReference type="eggNOG" id="COG0787">
    <property type="taxonomic scope" value="Bacteria"/>
</dbReference>